<keyword evidence="3" id="KW-1185">Reference proteome</keyword>
<feature type="region of interest" description="Disordered" evidence="1">
    <location>
        <begin position="46"/>
        <end position="109"/>
    </location>
</feature>
<reference evidence="3" key="1">
    <citation type="journal article" date="2019" name="Int. J. Syst. Evol. Microbiol.">
        <title>The Global Catalogue of Microorganisms (GCM) 10K type strain sequencing project: providing services to taxonomists for standard genome sequencing and annotation.</title>
        <authorList>
            <consortium name="The Broad Institute Genomics Platform"/>
            <consortium name="The Broad Institute Genome Sequencing Center for Infectious Disease"/>
            <person name="Wu L."/>
            <person name="Ma J."/>
        </authorList>
    </citation>
    <scope>NUCLEOTIDE SEQUENCE [LARGE SCALE GENOMIC DNA]</scope>
    <source>
        <strain evidence="3">JCM 4253</strain>
    </source>
</reference>
<sequence length="109" mass="11586">MAKPAMGQSAFTLGRALADAGSGRPTLVQSLELSKAEVNNRIAAVRSRRGTAPPHGRWSGHRGRRLTAHATSEPDLRRSGTPIRKTRPVTDAQGPQIGLRRNFGGPAQG</sequence>
<organism evidence="2 3">
    <name type="scientific">Streptomyces capoamus</name>
    <dbReference type="NCBI Taxonomy" id="68183"/>
    <lineage>
        <taxon>Bacteria</taxon>
        <taxon>Bacillati</taxon>
        <taxon>Actinomycetota</taxon>
        <taxon>Actinomycetes</taxon>
        <taxon>Kitasatosporales</taxon>
        <taxon>Streptomycetaceae</taxon>
        <taxon>Streptomyces</taxon>
    </lineage>
</organism>
<proteinExistence type="predicted"/>
<dbReference type="EMBL" id="BNBF01000034">
    <property type="protein sequence ID" value="GHG73906.1"/>
    <property type="molecule type" value="Genomic_DNA"/>
</dbReference>
<protein>
    <submittedName>
        <fullName evidence="2">Uncharacterized protein</fullName>
    </submittedName>
</protein>
<dbReference type="AlphaFoldDB" id="A0A919F2Q7"/>
<name>A0A919F2Q7_9ACTN</name>
<comment type="caution">
    <text evidence="2">The sequence shown here is derived from an EMBL/GenBank/DDBJ whole genome shotgun (WGS) entry which is preliminary data.</text>
</comment>
<evidence type="ECO:0000256" key="1">
    <source>
        <dbReference type="SAM" id="MobiDB-lite"/>
    </source>
</evidence>
<evidence type="ECO:0000313" key="3">
    <source>
        <dbReference type="Proteomes" id="UP000619355"/>
    </source>
</evidence>
<accession>A0A919F2Q7</accession>
<gene>
    <name evidence="2" type="ORF">GCM10018980_70460</name>
</gene>
<feature type="compositionally biased region" description="Basic residues" evidence="1">
    <location>
        <begin position="58"/>
        <end position="67"/>
    </location>
</feature>
<dbReference type="Proteomes" id="UP000619355">
    <property type="component" value="Unassembled WGS sequence"/>
</dbReference>
<evidence type="ECO:0000313" key="2">
    <source>
        <dbReference type="EMBL" id="GHG73906.1"/>
    </source>
</evidence>